<evidence type="ECO:0000313" key="2">
    <source>
        <dbReference type="Proteomes" id="UP000308092"/>
    </source>
</evidence>
<accession>A0A4S3JRA9</accession>
<reference evidence="1 2" key="1">
    <citation type="submission" date="2019-03" db="EMBL/GenBank/DDBJ databases">
        <title>The genome sequence of a newly discovered highly antifungal drug resistant Aspergillus species, Aspergillus tanneri NIH 1004.</title>
        <authorList>
            <person name="Mounaud S."/>
            <person name="Singh I."/>
            <person name="Joardar V."/>
            <person name="Pakala S."/>
            <person name="Pakala S."/>
            <person name="Venepally P."/>
            <person name="Hoover J."/>
            <person name="Nierman W."/>
            <person name="Chung J."/>
            <person name="Losada L."/>
        </authorList>
    </citation>
    <scope>NUCLEOTIDE SEQUENCE [LARGE SCALE GENOMIC DNA]</scope>
    <source>
        <strain evidence="1 2">NIH1004</strain>
    </source>
</reference>
<comment type="caution">
    <text evidence="1">The sequence shown here is derived from an EMBL/GenBank/DDBJ whole genome shotgun (WGS) entry which is preliminary data.</text>
</comment>
<proteinExistence type="predicted"/>
<dbReference type="Proteomes" id="UP000308092">
    <property type="component" value="Unassembled WGS sequence"/>
</dbReference>
<sequence length="55" mass="5919">MKSQNELPPHKDRLIAVNTKPLTASPSMGGTTKLTLNPSFGGLLPAPYVVFAFYT</sequence>
<keyword evidence="2" id="KW-1185">Reference proteome</keyword>
<protein>
    <submittedName>
        <fullName evidence="1">Uncharacterized protein</fullName>
    </submittedName>
</protein>
<name>A0A4S3JRA9_9EURO</name>
<gene>
    <name evidence="1" type="ORF">EYZ11_004491</name>
</gene>
<evidence type="ECO:0000313" key="1">
    <source>
        <dbReference type="EMBL" id="THC96031.1"/>
    </source>
</evidence>
<dbReference type="EMBL" id="SOSA01000131">
    <property type="protein sequence ID" value="THC96031.1"/>
    <property type="molecule type" value="Genomic_DNA"/>
</dbReference>
<dbReference type="AlphaFoldDB" id="A0A4S3JRA9"/>
<organism evidence="1 2">
    <name type="scientific">Aspergillus tanneri</name>
    <dbReference type="NCBI Taxonomy" id="1220188"/>
    <lineage>
        <taxon>Eukaryota</taxon>
        <taxon>Fungi</taxon>
        <taxon>Dikarya</taxon>
        <taxon>Ascomycota</taxon>
        <taxon>Pezizomycotina</taxon>
        <taxon>Eurotiomycetes</taxon>
        <taxon>Eurotiomycetidae</taxon>
        <taxon>Eurotiales</taxon>
        <taxon>Aspergillaceae</taxon>
        <taxon>Aspergillus</taxon>
        <taxon>Aspergillus subgen. Circumdati</taxon>
    </lineage>
</organism>
<dbReference type="VEuPathDB" id="FungiDB:EYZ11_004491"/>